<evidence type="ECO:0000313" key="14">
    <source>
        <dbReference type="EMBL" id="CAI2363014.1"/>
    </source>
</evidence>
<dbReference type="EMBL" id="CAMPGE010004168">
    <property type="protein sequence ID" value="CAI2363014.1"/>
    <property type="molecule type" value="Genomic_DNA"/>
</dbReference>
<proteinExistence type="inferred from homology"/>
<evidence type="ECO:0000256" key="11">
    <source>
        <dbReference type="SAM" id="Coils"/>
    </source>
</evidence>
<evidence type="ECO:0000256" key="3">
    <source>
        <dbReference type="ARBA" id="ARBA00022679"/>
    </source>
</evidence>
<keyword evidence="15" id="KW-1185">Reference proteome</keyword>
<accession>A0AAD1X6V8</accession>
<feature type="transmembrane region" description="Helical" evidence="13">
    <location>
        <begin position="213"/>
        <end position="235"/>
    </location>
</feature>
<evidence type="ECO:0000256" key="13">
    <source>
        <dbReference type="SAM" id="Phobius"/>
    </source>
</evidence>
<evidence type="ECO:0000256" key="8">
    <source>
        <dbReference type="ARBA" id="ARBA00023315"/>
    </source>
</evidence>
<keyword evidence="5 9" id="KW-0256">Endoplasmic reticulum</keyword>
<comment type="similarity">
    <text evidence="2 9">Belongs to the membrane-bound acyltransferase family. Sterol o-acyltransferase subfamily.</text>
</comment>
<dbReference type="PIRSF" id="PIRSF000439">
    <property type="entry name" value="Oat_ACAT_DAG_ARE"/>
    <property type="match status" value="1"/>
</dbReference>
<feature type="transmembrane region" description="Helical" evidence="13">
    <location>
        <begin position="335"/>
        <end position="354"/>
    </location>
</feature>
<comment type="subcellular location">
    <subcellularLocation>
        <location evidence="1 9">Endoplasmic reticulum membrane</location>
        <topology evidence="1 9">Multi-pass membrane protein</topology>
    </subcellularLocation>
</comment>
<dbReference type="PANTHER" id="PTHR10408:SF8">
    <property type="entry name" value="O-ACYLTRANSFERASE"/>
    <property type="match status" value="1"/>
</dbReference>
<evidence type="ECO:0000256" key="4">
    <source>
        <dbReference type="ARBA" id="ARBA00022692"/>
    </source>
</evidence>
<feature type="transmembrane region" description="Helical" evidence="13">
    <location>
        <begin position="456"/>
        <end position="474"/>
    </location>
</feature>
<feature type="compositionally biased region" description="Basic residues" evidence="12">
    <location>
        <begin position="1"/>
        <end position="11"/>
    </location>
</feature>
<feature type="active site" evidence="10">
    <location>
        <position position="470"/>
    </location>
</feature>
<protein>
    <recommendedName>
        <fullName evidence="9">O-acyltransferase</fullName>
    </recommendedName>
</protein>
<feature type="coiled-coil region" evidence="11">
    <location>
        <begin position="64"/>
        <end position="95"/>
    </location>
</feature>
<dbReference type="GO" id="GO:0008374">
    <property type="term" value="F:O-acyltransferase activity"/>
    <property type="evidence" value="ECO:0007669"/>
    <property type="project" value="InterPro"/>
</dbReference>
<dbReference type="InterPro" id="IPR014371">
    <property type="entry name" value="Oat_ACAT_DAG_ARE"/>
</dbReference>
<organism evidence="14 15">
    <name type="scientific">Euplotes crassus</name>
    <dbReference type="NCBI Taxonomy" id="5936"/>
    <lineage>
        <taxon>Eukaryota</taxon>
        <taxon>Sar</taxon>
        <taxon>Alveolata</taxon>
        <taxon>Ciliophora</taxon>
        <taxon>Intramacronucleata</taxon>
        <taxon>Spirotrichea</taxon>
        <taxon>Hypotrichia</taxon>
        <taxon>Euplotida</taxon>
        <taxon>Euplotidae</taxon>
        <taxon>Moneuplotes</taxon>
    </lineage>
</organism>
<evidence type="ECO:0000256" key="6">
    <source>
        <dbReference type="ARBA" id="ARBA00022989"/>
    </source>
</evidence>
<evidence type="ECO:0000256" key="7">
    <source>
        <dbReference type="ARBA" id="ARBA00023136"/>
    </source>
</evidence>
<feature type="transmembrane region" description="Helical" evidence="13">
    <location>
        <begin position="374"/>
        <end position="394"/>
    </location>
</feature>
<dbReference type="Pfam" id="PF03062">
    <property type="entry name" value="MBOAT"/>
    <property type="match status" value="1"/>
</dbReference>
<sequence length="564" mass="65903">MAKKTAHKKHDKTQTSKNVGTKESNSGKGYIGRQHSGKYSESDSDHAEILQINEAKASTLASFHTRMEHEKDLLQKELEKSMNKMTQHVDCLMKQSSLSGSYFLGVSEMTKEKPIFSEKVFEQKDSLLVESTRKGREAHTIYNIFVAILILIFFKMLVHDTLQKGHHFIDLTLLYDAHITVLDVIILWIPSYVFSFTVVILVNLILSLKLNYVIYLPIYSIVILCSMTYPIYASFALNDNPVGGLILTCEMARLIMKMHSYFREKLLHLTPNEYKEFVPEFAKRKGVTFDDLNMPDIQKGDLLEEIRRFNYFLWIPTLVYRDEYPMRARTNKTNLFANLLSFYLCFYYVFALFKELVIPTFDKYFEHEATLEDVITTSCIAGILFMVLAFFGILHSWMNLFAEITLFGDRQFYMDWWNVSNYGAYYRKWNIIVHEWLFYYVYNDSVRFSKGKFSSFGAKFCVFFTSAVIHEVIIVCCVKFFFPILLVMFGGIGVFFMALTKSNNRLLGIGFWLTMIIGNGLLIALYCLEYNTRKQPFYQDKMKKDGLISFFVPQSYDYLLKRYS</sequence>
<reference evidence="14" key="1">
    <citation type="submission" date="2023-07" db="EMBL/GenBank/DDBJ databases">
        <authorList>
            <consortium name="AG Swart"/>
            <person name="Singh M."/>
            <person name="Singh A."/>
            <person name="Seah K."/>
            <person name="Emmerich C."/>
        </authorList>
    </citation>
    <scope>NUCLEOTIDE SEQUENCE</scope>
    <source>
        <strain evidence="14">DP1</strain>
    </source>
</reference>
<dbReference type="InterPro" id="IPR004299">
    <property type="entry name" value="MBOAT_fam"/>
</dbReference>
<feature type="transmembrane region" description="Helical" evidence="13">
    <location>
        <begin position="178"/>
        <end position="206"/>
    </location>
</feature>
<name>A0AAD1X6V8_EUPCR</name>
<feature type="transmembrane region" description="Helical" evidence="13">
    <location>
        <begin position="480"/>
        <end position="499"/>
    </location>
</feature>
<dbReference type="PANTHER" id="PTHR10408">
    <property type="entry name" value="STEROL O-ACYLTRANSFERASE"/>
    <property type="match status" value="1"/>
</dbReference>
<gene>
    <name evidence="14" type="ORF">ECRASSUSDP1_LOCUS4344</name>
</gene>
<keyword evidence="3 9" id="KW-0808">Transferase</keyword>
<feature type="transmembrane region" description="Helical" evidence="13">
    <location>
        <begin position="140"/>
        <end position="158"/>
    </location>
</feature>
<evidence type="ECO:0000256" key="1">
    <source>
        <dbReference type="ARBA" id="ARBA00004477"/>
    </source>
</evidence>
<evidence type="ECO:0000313" key="15">
    <source>
        <dbReference type="Proteomes" id="UP001295684"/>
    </source>
</evidence>
<feature type="region of interest" description="Disordered" evidence="12">
    <location>
        <begin position="1"/>
        <end position="46"/>
    </location>
</feature>
<dbReference type="GO" id="GO:0005789">
    <property type="term" value="C:endoplasmic reticulum membrane"/>
    <property type="evidence" value="ECO:0007669"/>
    <property type="project" value="UniProtKB-SubCell"/>
</dbReference>
<comment type="caution">
    <text evidence="14">The sequence shown here is derived from an EMBL/GenBank/DDBJ whole genome shotgun (WGS) entry which is preliminary data.</text>
</comment>
<evidence type="ECO:0000256" key="10">
    <source>
        <dbReference type="PIRSR" id="PIRSR000439-1"/>
    </source>
</evidence>
<dbReference type="AlphaFoldDB" id="A0AAD1X6V8"/>
<evidence type="ECO:0000256" key="12">
    <source>
        <dbReference type="SAM" id="MobiDB-lite"/>
    </source>
</evidence>
<dbReference type="Proteomes" id="UP001295684">
    <property type="component" value="Unassembled WGS sequence"/>
</dbReference>
<keyword evidence="11" id="KW-0175">Coiled coil</keyword>
<keyword evidence="7 9" id="KW-0472">Membrane</keyword>
<keyword evidence="8 9" id="KW-0012">Acyltransferase</keyword>
<feature type="transmembrane region" description="Helical" evidence="13">
    <location>
        <begin position="506"/>
        <end position="526"/>
    </location>
</feature>
<feature type="transmembrane region" description="Helical" evidence="13">
    <location>
        <begin position="241"/>
        <end position="256"/>
    </location>
</feature>
<evidence type="ECO:0000256" key="2">
    <source>
        <dbReference type="ARBA" id="ARBA00009010"/>
    </source>
</evidence>
<keyword evidence="4 13" id="KW-0812">Transmembrane</keyword>
<evidence type="ECO:0000256" key="5">
    <source>
        <dbReference type="ARBA" id="ARBA00022824"/>
    </source>
</evidence>
<keyword evidence="6 13" id="KW-1133">Transmembrane helix</keyword>
<evidence type="ECO:0000256" key="9">
    <source>
        <dbReference type="PIRNR" id="PIRNR000439"/>
    </source>
</evidence>
<feature type="compositionally biased region" description="Polar residues" evidence="12">
    <location>
        <begin position="15"/>
        <end position="27"/>
    </location>
</feature>